<evidence type="ECO:0000313" key="6">
    <source>
        <dbReference type="Proteomes" id="UP000199180"/>
    </source>
</evidence>
<gene>
    <name evidence="5" type="ORF">SAMN04489858_10473</name>
</gene>
<protein>
    <submittedName>
        <fullName evidence="5">OmpA family protein</fullName>
    </submittedName>
</protein>
<feature type="region of interest" description="Disordered" evidence="2">
    <location>
        <begin position="44"/>
        <end position="166"/>
    </location>
</feature>
<evidence type="ECO:0000256" key="3">
    <source>
        <dbReference type="SAM" id="SignalP"/>
    </source>
</evidence>
<dbReference type="InterPro" id="IPR006665">
    <property type="entry name" value="OmpA-like"/>
</dbReference>
<feature type="domain" description="OmpA-like" evidence="4">
    <location>
        <begin position="519"/>
        <end position="644"/>
    </location>
</feature>
<feature type="compositionally biased region" description="Basic and acidic residues" evidence="2">
    <location>
        <begin position="45"/>
        <end position="101"/>
    </location>
</feature>
<dbReference type="STRING" id="364199.SAMN04489858_10473"/>
<dbReference type="Pfam" id="PF00691">
    <property type="entry name" value="OmpA"/>
    <property type="match status" value="1"/>
</dbReference>
<dbReference type="EMBL" id="FOHO01000004">
    <property type="protein sequence ID" value="SET29367.1"/>
    <property type="molecule type" value="Genomic_DNA"/>
</dbReference>
<dbReference type="InterPro" id="IPR036737">
    <property type="entry name" value="OmpA-like_sf"/>
</dbReference>
<organism evidence="5 6">
    <name type="scientific">Paracoccus homiensis</name>
    <dbReference type="NCBI Taxonomy" id="364199"/>
    <lineage>
        <taxon>Bacteria</taxon>
        <taxon>Pseudomonadati</taxon>
        <taxon>Pseudomonadota</taxon>
        <taxon>Alphaproteobacteria</taxon>
        <taxon>Rhodobacterales</taxon>
        <taxon>Paracoccaceae</taxon>
        <taxon>Paracoccus</taxon>
    </lineage>
</organism>
<dbReference type="PROSITE" id="PS51123">
    <property type="entry name" value="OMPA_2"/>
    <property type="match status" value="1"/>
</dbReference>
<dbReference type="PANTHER" id="PTHR30329">
    <property type="entry name" value="STATOR ELEMENT OF FLAGELLAR MOTOR COMPLEX"/>
    <property type="match status" value="1"/>
</dbReference>
<feature type="signal peptide" evidence="3">
    <location>
        <begin position="1"/>
        <end position="25"/>
    </location>
</feature>
<feature type="chain" id="PRO_5011749669" evidence="3">
    <location>
        <begin position="26"/>
        <end position="646"/>
    </location>
</feature>
<accession>A0A1I0DAQ4</accession>
<evidence type="ECO:0000256" key="2">
    <source>
        <dbReference type="SAM" id="MobiDB-lite"/>
    </source>
</evidence>
<sequence>MKIFVRNTTALATCLSLILPHLAMAQTDFPADGLRLAQDQQEDTLEQRLKKRMEAEQRKERQEQRAKRQQENQKQRDAQQKPKGQKQDQDQKQRPDQERKKQAQQQKEQAQKREEQAERREQQAERREEAREKQQEQAQKQRERAAEQRREAERKEREERRLREAERDKDLEDRLRERMLEQRRQEQRADRLQLQRTEDRSARMSRLDRRLQDEVGSGLDADDLRCLNGTMPPCGNGSLITPNGVVVEQGSNGRYALAPAERQIYFVDDDGDLRVRNSGNSANYRTYAAREAARGSDGGDLQALAASLSELDQRQNRRVTDRDYRSSDEDFGTSLHDALRRNDQRVDRDDDDDNDLTKALLLGLGALAVGSVLNNNSQVALSSSDRVVLDRPDGSQQVYRDDEALLRQPGSEVQTEQFDDGSSRSIVTRSDGSKVVTIRDRDMNILRRTLISPDGRTSQLIDDTSGVPPVDVAQLPQPVTQTGANSDMDQAALREALYREAGADRRFTLGQIRNIHEVRSLVQPVGIDSITFDTGSAAIRPDQASQLSELGGVIRDAIAKDPQEMFLIEGYTDTVGSSAANLALSDRRAESVALALTEYFDVPPENLVVQGYGEDFLKVEAEGDIRDNRRSSVRRITDLLQTPDAS</sequence>
<dbReference type="AlphaFoldDB" id="A0A1I0DAQ4"/>
<keyword evidence="1" id="KW-0472">Membrane</keyword>
<evidence type="ECO:0000259" key="4">
    <source>
        <dbReference type="PROSITE" id="PS51123"/>
    </source>
</evidence>
<evidence type="ECO:0000256" key="1">
    <source>
        <dbReference type="PROSITE-ProRule" id="PRU00473"/>
    </source>
</evidence>
<proteinExistence type="predicted"/>
<evidence type="ECO:0000313" key="5">
    <source>
        <dbReference type="EMBL" id="SET29367.1"/>
    </source>
</evidence>
<keyword evidence="3" id="KW-0732">Signal</keyword>
<feature type="compositionally biased region" description="Basic and acidic residues" evidence="2">
    <location>
        <begin position="313"/>
        <end position="328"/>
    </location>
</feature>
<dbReference type="SUPFAM" id="SSF103088">
    <property type="entry name" value="OmpA-like"/>
    <property type="match status" value="1"/>
</dbReference>
<dbReference type="Gene3D" id="3.30.1330.60">
    <property type="entry name" value="OmpA-like domain"/>
    <property type="match status" value="1"/>
</dbReference>
<name>A0A1I0DAQ4_9RHOB</name>
<dbReference type="InterPro" id="IPR050330">
    <property type="entry name" value="Bact_OuterMem_StrucFunc"/>
</dbReference>
<reference evidence="5 6" key="1">
    <citation type="submission" date="2016-10" db="EMBL/GenBank/DDBJ databases">
        <authorList>
            <person name="de Groot N.N."/>
        </authorList>
    </citation>
    <scope>NUCLEOTIDE SEQUENCE [LARGE SCALE GENOMIC DNA]</scope>
    <source>
        <strain evidence="5 6">DSM 17862</strain>
    </source>
</reference>
<dbReference type="GO" id="GO:0016020">
    <property type="term" value="C:membrane"/>
    <property type="evidence" value="ECO:0007669"/>
    <property type="project" value="UniProtKB-UniRule"/>
</dbReference>
<dbReference type="RefSeq" id="WP_090733666.1">
    <property type="nucleotide sequence ID" value="NZ_FOHO01000004.1"/>
</dbReference>
<keyword evidence="6" id="KW-1185">Reference proteome</keyword>
<feature type="region of interest" description="Disordered" evidence="2">
    <location>
        <begin position="182"/>
        <end position="207"/>
    </location>
</feature>
<feature type="compositionally biased region" description="Basic and acidic residues" evidence="2">
    <location>
        <begin position="109"/>
        <end position="166"/>
    </location>
</feature>
<dbReference type="Proteomes" id="UP000199180">
    <property type="component" value="Unassembled WGS sequence"/>
</dbReference>
<dbReference type="PANTHER" id="PTHR30329:SF21">
    <property type="entry name" value="LIPOPROTEIN YIAD-RELATED"/>
    <property type="match status" value="1"/>
</dbReference>
<dbReference type="CDD" id="cd07185">
    <property type="entry name" value="OmpA_C-like"/>
    <property type="match status" value="1"/>
</dbReference>
<feature type="region of interest" description="Disordered" evidence="2">
    <location>
        <begin position="313"/>
        <end position="336"/>
    </location>
</feature>